<dbReference type="AlphaFoldDB" id="A0A1G7GP10"/>
<evidence type="ECO:0000313" key="6">
    <source>
        <dbReference type="Proteomes" id="UP000182284"/>
    </source>
</evidence>
<evidence type="ECO:0000256" key="3">
    <source>
        <dbReference type="SAM" id="SignalP"/>
    </source>
</evidence>
<accession>A0A1G7GP10</accession>
<dbReference type="RefSeq" id="WP_074640947.1">
    <property type="nucleotide sequence ID" value="NZ_FNBL01000001.1"/>
</dbReference>
<dbReference type="FunFam" id="3.40.190.10:FF:000806">
    <property type="entry name" value="Polar amino acid uptake family ABC transporter, periplasmic substrate-binding protein"/>
    <property type="match status" value="1"/>
</dbReference>
<keyword evidence="2 3" id="KW-0732">Signal</keyword>
<feature type="domain" description="Solute-binding protein family 3/N-terminal" evidence="4">
    <location>
        <begin position="56"/>
        <end position="104"/>
    </location>
</feature>
<dbReference type="OrthoDB" id="6192933at2"/>
<feature type="signal peptide" evidence="3">
    <location>
        <begin position="1"/>
        <end position="22"/>
    </location>
</feature>
<evidence type="ECO:0000256" key="2">
    <source>
        <dbReference type="ARBA" id="ARBA00022729"/>
    </source>
</evidence>
<protein>
    <submittedName>
        <fullName evidence="5">Amino acid ABC transporter substrate-binding protein, PAAT family (TC 3.A.1.3.-)</fullName>
    </submittedName>
</protein>
<reference evidence="5 6" key="1">
    <citation type="submission" date="2016-10" db="EMBL/GenBank/DDBJ databases">
        <authorList>
            <person name="de Groot N.N."/>
        </authorList>
    </citation>
    <scope>NUCLEOTIDE SEQUENCE [LARGE SCALE GENOMIC DNA]</scope>
    <source>
        <strain evidence="5 6">DSM 27375</strain>
    </source>
</reference>
<feature type="chain" id="PRO_5010256046" evidence="3">
    <location>
        <begin position="23"/>
        <end position="303"/>
    </location>
</feature>
<dbReference type="PROSITE" id="PS01039">
    <property type="entry name" value="SBP_BACTERIAL_3"/>
    <property type="match status" value="1"/>
</dbReference>
<dbReference type="EMBL" id="FNBL01000001">
    <property type="protein sequence ID" value="SDE89729.1"/>
    <property type="molecule type" value="Genomic_DNA"/>
</dbReference>
<evidence type="ECO:0000256" key="1">
    <source>
        <dbReference type="ARBA" id="ARBA00010333"/>
    </source>
</evidence>
<dbReference type="InterPro" id="IPR018313">
    <property type="entry name" value="SBP_3_CS"/>
</dbReference>
<evidence type="ECO:0000259" key="4">
    <source>
        <dbReference type="Pfam" id="PF00497"/>
    </source>
</evidence>
<proteinExistence type="inferred from homology"/>
<dbReference type="Proteomes" id="UP000182284">
    <property type="component" value="Unassembled WGS sequence"/>
</dbReference>
<sequence>MKHSLFALTFLTGLASAGPVFARCEDVVPQLRPQNTFAQDIGRDFDTIIDEGWIEFALYENFAPWSFLKDGKPAGIDVEIGTLIAEDLGVTPRFRLVQADETLEGDLRNYVWKGAAVGGRVSDVMLHVPYDGEFACRVEQAVFTGQYAAETLAIGYSLTDYPDPDDIPTPAYFRYDTVAVENDSISDLYLASVGRGVVSDAIHRYPSSDRAVSAMLAGDTMAVMAPLAVIEAGISADETHGFAVHTPPLPGLVRSKWTVGIAVNQQHRDLGYAVDYAIEKALSDGRIPAIFATHGLSFLPPER</sequence>
<gene>
    <name evidence="5" type="ORF">SAMN04488117_101647</name>
</gene>
<comment type="similarity">
    <text evidence="1">Belongs to the bacterial solute-binding protein 3 family.</text>
</comment>
<evidence type="ECO:0000313" key="5">
    <source>
        <dbReference type="EMBL" id="SDE89729.1"/>
    </source>
</evidence>
<name>A0A1G7GP10_9RHOB</name>
<dbReference type="Pfam" id="PF00497">
    <property type="entry name" value="SBP_bac_3"/>
    <property type="match status" value="1"/>
</dbReference>
<dbReference type="Gene3D" id="3.40.190.10">
    <property type="entry name" value="Periplasmic binding protein-like II"/>
    <property type="match status" value="3"/>
</dbReference>
<dbReference type="InterPro" id="IPR001638">
    <property type="entry name" value="Solute-binding_3/MltF_N"/>
</dbReference>
<dbReference type="SUPFAM" id="SSF53850">
    <property type="entry name" value="Periplasmic binding protein-like II"/>
    <property type="match status" value="1"/>
</dbReference>
<organism evidence="5 6">
    <name type="scientific">Celeribacter baekdonensis</name>
    <dbReference type="NCBI Taxonomy" id="875171"/>
    <lineage>
        <taxon>Bacteria</taxon>
        <taxon>Pseudomonadati</taxon>
        <taxon>Pseudomonadota</taxon>
        <taxon>Alphaproteobacteria</taxon>
        <taxon>Rhodobacterales</taxon>
        <taxon>Roseobacteraceae</taxon>
        <taxon>Celeribacter</taxon>
    </lineage>
</organism>